<evidence type="ECO:0000313" key="3">
    <source>
        <dbReference type="Proteomes" id="UP000242519"/>
    </source>
</evidence>
<reference evidence="2 3" key="1">
    <citation type="submission" date="2017-04" db="EMBL/GenBank/DDBJ databases">
        <title>Draft genome sequence of Marssonina coronaria NL1: causal agent of apple blotch.</title>
        <authorList>
            <person name="Cheng Q."/>
        </authorList>
    </citation>
    <scope>NUCLEOTIDE SEQUENCE [LARGE SCALE GENOMIC DNA]</scope>
    <source>
        <strain evidence="2 3">NL1</strain>
    </source>
</reference>
<dbReference type="Proteomes" id="UP000242519">
    <property type="component" value="Unassembled WGS sequence"/>
</dbReference>
<comment type="caution">
    <text evidence="2">The sequence shown here is derived from an EMBL/GenBank/DDBJ whole genome shotgun (WGS) entry which is preliminary data.</text>
</comment>
<feature type="compositionally biased region" description="Basic and acidic residues" evidence="1">
    <location>
        <begin position="78"/>
        <end position="88"/>
    </location>
</feature>
<dbReference type="EMBL" id="MZNU01000377">
    <property type="protein sequence ID" value="OWO98880.1"/>
    <property type="molecule type" value="Genomic_DNA"/>
</dbReference>
<proteinExistence type="predicted"/>
<dbReference type="AlphaFoldDB" id="A0A218YUZ3"/>
<sequence length="330" mass="35449">MRLTASLSHITFPNDGPRPPTRARSPTPALSTGVSGQKVSSPFDCTVSHTRSSARAERIVRTLRGPRPAAPVLPPSQREGHPRPDGDPPRSGLRWAGLRGGGARGKKQRGSSRGRPGPEEQKAAHVGAAQGSPHRARDPTGAPLPHRPAVAWPALCIIRLWQRRELAVCWDGAACEVSVARWERSASGGREIMTSSRGDRVVRGHRVCEVKRWACDGVRAGLGRGSWVHVPGLFFTGGPFSRARRSGNVEIGSSRTKSYSIPGSGRLPGEGSVEGWGGTHRCGEYTAGDDALQDYISRTMQQDYAAGLCSRTMQQDYAAGICSWNISARL</sequence>
<feature type="region of interest" description="Disordered" evidence="1">
    <location>
        <begin position="1"/>
        <end position="144"/>
    </location>
</feature>
<name>A0A218YUZ3_9HELO</name>
<organism evidence="2 3">
    <name type="scientific">Diplocarpon coronariae</name>
    <dbReference type="NCBI Taxonomy" id="2795749"/>
    <lineage>
        <taxon>Eukaryota</taxon>
        <taxon>Fungi</taxon>
        <taxon>Dikarya</taxon>
        <taxon>Ascomycota</taxon>
        <taxon>Pezizomycotina</taxon>
        <taxon>Leotiomycetes</taxon>
        <taxon>Helotiales</taxon>
        <taxon>Drepanopezizaceae</taxon>
        <taxon>Diplocarpon</taxon>
    </lineage>
</organism>
<feature type="compositionally biased region" description="Polar residues" evidence="1">
    <location>
        <begin position="30"/>
        <end position="40"/>
    </location>
</feature>
<gene>
    <name evidence="2" type="ORF">B2J93_7142</name>
</gene>
<protein>
    <submittedName>
        <fullName evidence="2">Uncharacterized protein</fullName>
    </submittedName>
</protein>
<feature type="compositionally biased region" description="Polar residues" evidence="1">
    <location>
        <begin position="1"/>
        <end position="11"/>
    </location>
</feature>
<evidence type="ECO:0000256" key="1">
    <source>
        <dbReference type="SAM" id="MobiDB-lite"/>
    </source>
</evidence>
<keyword evidence="3" id="KW-1185">Reference proteome</keyword>
<evidence type="ECO:0000313" key="2">
    <source>
        <dbReference type="EMBL" id="OWO98880.1"/>
    </source>
</evidence>
<accession>A0A218YUZ3</accession>
<dbReference type="InParanoid" id="A0A218YUZ3"/>